<feature type="compositionally biased region" description="Low complexity" evidence="1">
    <location>
        <begin position="300"/>
        <end position="315"/>
    </location>
</feature>
<reference evidence="4" key="1">
    <citation type="journal article" date="2019" name="Int. J. Syst. Evol. Microbiol.">
        <title>The Global Catalogue of Microorganisms (GCM) 10K type strain sequencing project: providing services to taxonomists for standard genome sequencing and annotation.</title>
        <authorList>
            <consortium name="The Broad Institute Genomics Platform"/>
            <consortium name="The Broad Institute Genome Sequencing Center for Infectious Disease"/>
            <person name="Wu L."/>
            <person name="Ma J."/>
        </authorList>
    </citation>
    <scope>NUCLEOTIDE SEQUENCE [LARGE SCALE GENOMIC DNA]</scope>
    <source>
        <strain evidence="4">NBRC 108730</strain>
    </source>
</reference>
<feature type="compositionally biased region" description="Basic residues" evidence="1">
    <location>
        <begin position="318"/>
        <end position="329"/>
    </location>
</feature>
<dbReference type="EMBL" id="BSUZ01000001">
    <property type="protein sequence ID" value="GMA87690.1"/>
    <property type="molecule type" value="Genomic_DNA"/>
</dbReference>
<accession>A0ABQ6JHI1</accession>
<evidence type="ECO:0000313" key="3">
    <source>
        <dbReference type="EMBL" id="GMA87690.1"/>
    </source>
</evidence>
<dbReference type="InterPro" id="IPR002731">
    <property type="entry name" value="ATPase_BadF"/>
</dbReference>
<gene>
    <name evidence="3" type="ORF">GCM10025868_29400</name>
</gene>
<evidence type="ECO:0000259" key="2">
    <source>
        <dbReference type="Pfam" id="PF01869"/>
    </source>
</evidence>
<feature type="region of interest" description="Disordered" evidence="1">
    <location>
        <begin position="300"/>
        <end position="419"/>
    </location>
</feature>
<proteinExistence type="predicted"/>
<keyword evidence="4" id="KW-1185">Reference proteome</keyword>
<feature type="domain" description="ATPase BadF/BadG/BcrA/BcrD type" evidence="2">
    <location>
        <begin position="82"/>
        <end position="235"/>
    </location>
</feature>
<feature type="compositionally biased region" description="Basic residues" evidence="1">
    <location>
        <begin position="381"/>
        <end position="394"/>
    </location>
</feature>
<organism evidence="3 4">
    <name type="scientific">Angustibacter aerolatus</name>
    <dbReference type="NCBI Taxonomy" id="1162965"/>
    <lineage>
        <taxon>Bacteria</taxon>
        <taxon>Bacillati</taxon>
        <taxon>Actinomycetota</taxon>
        <taxon>Actinomycetes</taxon>
        <taxon>Kineosporiales</taxon>
        <taxon>Kineosporiaceae</taxon>
    </lineage>
</organism>
<dbReference type="PANTHER" id="PTHR43190">
    <property type="entry name" value="N-ACETYL-D-GLUCOSAMINE KINASE"/>
    <property type="match status" value="1"/>
</dbReference>
<dbReference type="InterPro" id="IPR043129">
    <property type="entry name" value="ATPase_NBD"/>
</dbReference>
<protein>
    <recommendedName>
        <fullName evidence="2">ATPase BadF/BadG/BcrA/BcrD type domain-containing protein</fullName>
    </recommendedName>
</protein>
<dbReference type="Gene3D" id="3.30.420.40">
    <property type="match status" value="2"/>
</dbReference>
<evidence type="ECO:0000256" key="1">
    <source>
        <dbReference type="SAM" id="MobiDB-lite"/>
    </source>
</evidence>
<feature type="compositionally biased region" description="Low complexity" evidence="1">
    <location>
        <begin position="395"/>
        <end position="405"/>
    </location>
</feature>
<name>A0ABQ6JHI1_9ACTN</name>
<comment type="caution">
    <text evidence="3">The sequence shown here is derived from an EMBL/GenBank/DDBJ whole genome shotgun (WGS) entry which is preliminary data.</text>
</comment>
<dbReference type="SUPFAM" id="SSF53067">
    <property type="entry name" value="Actin-like ATPase domain"/>
    <property type="match status" value="2"/>
</dbReference>
<dbReference type="Pfam" id="PF01869">
    <property type="entry name" value="BcrAD_BadFG"/>
    <property type="match status" value="1"/>
</dbReference>
<sequence>MTALDDAALRAAGVPSEVVVVRVPSTTPGVTAVLHTIVFQHVSGRLAAQRGIGADDFVFSGSDTKARRRSGADAVTAGPSVVGVDVGGTKTHVVVASPAAVLLEAVRPSAGWNPRPWDDGARWLQRLLDDVHPAWPSASAVVVGAHGCDSPEHVTALQAALVRVTGREVLVHNDAELVLPAAGLTEGVGVIVGTGSIAAGHRAGHPTTLAGGWGWLLGDEGSAPTLVRAAVRAVAARLESGLPADPLGEPADGLVRRDVGGRAIVAVSQAGGIPGWSSRAPLVFDAVEAGSQDALDVVRAAAGEPGRPRAAAAPPRRADRRRRAGRRRGAGAAAGRAERGRGPRRARAAGPPAGARGRAGDRRAGPGRARRRVAGAAAGRARSRCAARARRRARTPLTPFRAPARFPRLSPLGGPSRAG</sequence>
<dbReference type="PANTHER" id="PTHR43190:SF3">
    <property type="entry name" value="N-ACETYL-D-GLUCOSAMINE KINASE"/>
    <property type="match status" value="1"/>
</dbReference>
<evidence type="ECO:0000313" key="4">
    <source>
        <dbReference type="Proteomes" id="UP001157017"/>
    </source>
</evidence>
<dbReference type="Proteomes" id="UP001157017">
    <property type="component" value="Unassembled WGS sequence"/>
</dbReference>
<dbReference type="InterPro" id="IPR052519">
    <property type="entry name" value="Euk-type_GlcNAc_Kinase"/>
</dbReference>